<feature type="compositionally biased region" description="Basic and acidic residues" evidence="1">
    <location>
        <begin position="482"/>
        <end position="494"/>
    </location>
</feature>
<feature type="region of interest" description="Disordered" evidence="1">
    <location>
        <begin position="302"/>
        <end position="368"/>
    </location>
</feature>
<dbReference type="RefSeq" id="XP_047775775.1">
    <property type="nucleotide sequence ID" value="XM_047921743.1"/>
</dbReference>
<evidence type="ECO:0000256" key="1">
    <source>
        <dbReference type="SAM" id="MobiDB-lite"/>
    </source>
</evidence>
<organism evidence="2 3">
    <name type="scientific">Rhodofomes roseus</name>
    <dbReference type="NCBI Taxonomy" id="34475"/>
    <lineage>
        <taxon>Eukaryota</taxon>
        <taxon>Fungi</taxon>
        <taxon>Dikarya</taxon>
        <taxon>Basidiomycota</taxon>
        <taxon>Agaricomycotina</taxon>
        <taxon>Agaricomycetes</taxon>
        <taxon>Polyporales</taxon>
        <taxon>Rhodofomes</taxon>
    </lineage>
</organism>
<dbReference type="Proteomes" id="UP000814176">
    <property type="component" value="Unassembled WGS sequence"/>
</dbReference>
<feature type="region of interest" description="Disordered" evidence="1">
    <location>
        <begin position="72"/>
        <end position="111"/>
    </location>
</feature>
<feature type="region of interest" description="Disordered" evidence="1">
    <location>
        <begin position="127"/>
        <end position="242"/>
    </location>
</feature>
<name>A0ABQ8K7V7_9APHY</name>
<sequence length="494" mass="53341">MYEEVCLLCGRPVTVDGRAYCSDECESLDTTSPSISTSSSAYASPYLRSNNGPSSLVDVPALVSSAIGRSLHPGTASKHKSRHSISSSSTSSAIWSVSTEEEDELASAGPDEELLGSAVYGAEGAKSADPLLYPYPPRGQGLSYARRPSGTNQRSTIPTLNRHASATSSPFAGSTGSPRSAPPPYSPTEEEFPDVPQTSTSTRSAGLLGRPRRNRNSFASDPSSEQEADPETITSKPKRNRASLPAYFSLLTTSTSSPTPPRAQRTPSSLQTLTAITRSFQSSPPTPRVAAHPVLDPVTAFSQVHAKPQPSPSEAPQRGRGRKRDSEARSASSRRSTQRSPPRQSRPRASHSRSPPPCAHRRGHIGPQARARLDSIEKVADWMSSSPAVPMRGRALTRRNSSPPVKPRLDAMLGEATEEDDIAAVREVLARSLHFHPEHDDVYVANRDRRGRRRPDELDSAPLGVDNYRAPGYGGGRSGLMSRERERGRTFVRH</sequence>
<accession>A0ABQ8K7V7</accession>
<feature type="compositionally biased region" description="Acidic residues" evidence="1">
    <location>
        <begin position="99"/>
        <end position="111"/>
    </location>
</feature>
<feature type="compositionally biased region" description="Low complexity" evidence="1">
    <location>
        <begin position="84"/>
        <end position="98"/>
    </location>
</feature>
<feature type="compositionally biased region" description="Polar residues" evidence="1">
    <location>
        <begin position="149"/>
        <end position="178"/>
    </location>
</feature>
<dbReference type="GeneID" id="72002475"/>
<dbReference type="EMBL" id="JADCUA010000020">
    <property type="protein sequence ID" value="KAH9833009.1"/>
    <property type="molecule type" value="Genomic_DNA"/>
</dbReference>
<gene>
    <name evidence="2" type="ORF">C8Q71DRAFT_726099</name>
</gene>
<protein>
    <submittedName>
        <fullName evidence="2">Uncharacterized protein</fullName>
    </submittedName>
</protein>
<feature type="region of interest" description="Disordered" evidence="1">
    <location>
        <begin position="448"/>
        <end position="494"/>
    </location>
</feature>
<evidence type="ECO:0000313" key="2">
    <source>
        <dbReference type="EMBL" id="KAH9833009.1"/>
    </source>
</evidence>
<evidence type="ECO:0000313" key="3">
    <source>
        <dbReference type="Proteomes" id="UP000814176"/>
    </source>
</evidence>
<proteinExistence type="predicted"/>
<comment type="caution">
    <text evidence="2">The sequence shown here is derived from an EMBL/GenBank/DDBJ whole genome shotgun (WGS) entry which is preliminary data.</text>
</comment>
<keyword evidence="3" id="KW-1185">Reference proteome</keyword>
<reference evidence="2 3" key="1">
    <citation type="journal article" date="2021" name="Environ. Microbiol.">
        <title>Gene family expansions and transcriptome signatures uncover fungal adaptations to wood decay.</title>
        <authorList>
            <person name="Hage H."/>
            <person name="Miyauchi S."/>
            <person name="Viragh M."/>
            <person name="Drula E."/>
            <person name="Min B."/>
            <person name="Chaduli D."/>
            <person name="Navarro D."/>
            <person name="Favel A."/>
            <person name="Norest M."/>
            <person name="Lesage-Meessen L."/>
            <person name="Balint B."/>
            <person name="Merenyi Z."/>
            <person name="de Eugenio L."/>
            <person name="Morin E."/>
            <person name="Martinez A.T."/>
            <person name="Baldrian P."/>
            <person name="Stursova M."/>
            <person name="Martinez M.J."/>
            <person name="Novotny C."/>
            <person name="Magnuson J.K."/>
            <person name="Spatafora J.W."/>
            <person name="Maurice S."/>
            <person name="Pangilinan J."/>
            <person name="Andreopoulos W."/>
            <person name="LaButti K."/>
            <person name="Hundley H."/>
            <person name="Na H."/>
            <person name="Kuo A."/>
            <person name="Barry K."/>
            <person name="Lipzen A."/>
            <person name="Henrissat B."/>
            <person name="Riley R."/>
            <person name="Ahrendt S."/>
            <person name="Nagy L.G."/>
            <person name="Grigoriev I.V."/>
            <person name="Martin F."/>
            <person name="Rosso M.N."/>
        </authorList>
    </citation>
    <scope>NUCLEOTIDE SEQUENCE [LARGE SCALE GENOMIC DNA]</scope>
    <source>
        <strain evidence="2 3">CIRM-BRFM 1785</strain>
    </source>
</reference>
<feature type="compositionally biased region" description="Low complexity" evidence="1">
    <location>
        <begin position="329"/>
        <end position="343"/>
    </location>
</feature>